<dbReference type="InterPro" id="IPR000960">
    <property type="entry name" value="Flavin_mOase"/>
</dbReference>
<dbReference type="PRINTS" id="PR00469">
    <property type="entry name" value="PNDRDTASEII"/>
</dbReference>
<keyword evidence="7 10" id="KW-0560">Oxidoreductase</keyword>
<dbReference type="InterPro" id="IPR036188">
    <property type="entry name" value="FAD/NAD-bd_sf"/>
</dbReference>
<sequence>MVIFSKQEIEVVVVGAGPSGIAVSACLNKIGIKNVVLEKEDCCAYLWKKKTYDRLHLHLAKGFCSLPFMSYTTSTPKYLSKYEFIQYLDKYVEYFDIKPKYHTCVEWAYFNNDEGKWNVKSRDLTSGDMEVYACDFLILATGENNEGYIPKVVGMENFEGEIIHSSDYKFGRKYEGKNVLVIGSGNSGMEIAFDLSNYGCHASIVVRSPIHILTREMVYTAMLMLKYLPVSWVDAVIAKYAKFKFGNLAKLGISQPKEGPFSVKMSKGRSPVIDVGAIDKIKLGQIKVLPGISKIKEHTVVFDNGDEHQFDAIIFATGYKNVATKWLKDYSSIFLEDGTLKNWKGENGLYAAGFSKRGIAGISMDAIAIADSIKSVRGDKI</sequence>
<keyword evidence="5 10" id="KW-0274">FAD</keyword>
<evidence type="ECO:0000256" key="3">
    <source>
        <dbReference type="ARBA" id="ARBA00009183"/>
    </source>
</evidence>
<comment type="similarity">
    <text evidence="3 10">Belongs to the FMO family.</text>
</comment>
<evidence type="ECO:0000256" key="10">
    <source>
        <dbReference type="RuleBase" id="RU361177"/>
    </source>
</evidence>
<dbReference type="EC" id="1.-.-.-" evidence="10"/>
<dbReference type="GO" id="GO:0050661">
    <property type="term" value="F:NADP binding"/>
    <property type="evidence" value="ECO:0007669"/>
    <property type="project" value="InterPro"/>
</dbReference>
<evidence type="ECO:0000256" key="1">
    <source>
        <dbReference type="ARBA" id="ARBA00001974"/>
    </source>
</evidence>
<proteinExistence type="inferred from homology"/>
<dbReference type="AlphaFoldDB" id="A0A6N2CER4"/>
<gene>
    <name evidence="11" type="ORF">EJD97_015698</name>
</gene>
<reference evidence="11" key="1">
    <citation type="submission" date="2019-05" db="EMBL/GenBank/DDBJ databases">
        <title>The de novo reference genome and transcriptome assemblies of the wild tomato species Solanum chilense.</title>
        <authorList>
            <person name="Stam R."/>
            <person name="Nosenko T."/>
            <person name="Hoerger A.C."/>
            <person name="Stephan W."/>
            <person name="Seidel M.A."/>
            <person name="Kuhn J.M.M."/>
            <person name="Haberer G."/>
            <person name="Tellier A."/>
        </authorList>
    </citation>
    <scope>NUCLEOTIDE SEQUENCE</scope>
    <source>
        <tissue evidence="11">Mature leaves</tissue>
    </source>
</reference>
<dbReference type="GO" id="GO:0050660">
    <property type="term" value="F:flavin adenine dinucleotide binding"/>
    <property type="evidence" value="ECO:0007669"/>
    <property type="project" value="InterPro"/>
</dbReference>
<comment type="caution">
    <text evidence="11">The sequence shown here is derived from an EMBL/GenBank/DDBJ whole genome shotgun (WGS) entry which is preliminary data.</text>
</comment>
<accession>A0A6N2CER4</accession>
<keyword evidence="10" id="KW-0503">Monooxygenase</keyword>
<dbReference type="PANTHER" id="PTHR43539">
    <property type="entry name" value="FLAVIN-BINDING MONOOXYGENASE-LIKE PROTEIN (AFU_ORTHOLOGUE AFUA_4G09220)"/>
    <property type="match status" value="1"/>
</dbReference>
<dbReference type="PRINTS" id="PR00368">
    <property type="entry name" value="FADPNR"/>
</dbReference>
<comment type="cofactor">
    <cofactor evidence="1 10">
        <name>FAD</name>
        <dbReference type="ChEBI" id="CHEBI:57692"/>
    </cofactor>
</comment>
<keyword evidence="4 10" id="KW-0285">Flavoprotein</keyword>
<dbReference type="GO" id="GO:0004499">
    <property type="term" value="F:N,N-dimethylaniline monooxygenase activity"/>
    <property type="evidence" value="ECO:0007669"/>
    <property type="project" value="InterPro"/>
</dbReference>
<dbReference type="PANTHER" id="PTHR43539:SF83">
    <property type="entry name" value="FLAVIN-CONTAINING MONOOXYGENASE"/>
    <property type="match status" value="1"/>
</dbReference>
<dbReference type="InterPro" id="IPR020946">
    <property type="entry name" value="Flavin_mOase-like"/>
</dbReference>
<keyword evidence="8" id="KW-0073">Auxin biosynthesis</keyword>
<evidence type="ECO:0000256" key="8">
    <source>
        <dbReference type="ARBA" id="ARBA00023070"/>
    </source>
</evidence>
<dbReference type="EMBL" id="RXGB01000414">
    <property type="protein sequence ID" value="TMX03584.1"/>
    <property type="molecule type" value="Genomic_DNA"/>
</dbReference>
<comment type="pathway">
    <text evidence="2">Plant hormone metabolism; auxin biosynthesis.</text>
</comment>
<organism evidence="11">
    <name type="scientific">Solanum chilense</name>
    <name type="common">Tomato</name>
    <name type="synonym">Lycopersicon chilense</name>
    <dbReference type="NCBI Taxonomy" id="4083"/>
    <lineage>
        <taxon>Eukaryota</taxon>
        <taxon>Viridiplantae</taxon>
        <taxon>Streptophyta</taxon>
        <taxon>Embryophyta</taxon>
        <taxon>Tracheophyta</taxon>
        <taxon>Spermatophyta</taxon>
        <taxon>Magnoliopsida</taxon>
        <taxon>eudicotyledons</taxon>
        <taxon>Gunneridae</taxon>
        <taxon>Pentapetalae</taxon>
        <taxon>asterids</taxon>
        <taxon>lamiids</taxon>
        <taxon>Solanales</taxon>
        <taxon>Solanaceae</taxon>
        <taxon>Solanoideae</taxon>
        <taxon>Solaneae</taxon>
        <taxon>Solanum</taxon>
        <taxon>Solanum subgen. Lycopersicon</taxon>
    </lineage>
</organism>
<evidence type="ECO:0000313" key="11">
    <source>
        <dbReference type="EMBL" id="TMX03584.1"/>
    </source>
</evidence>
<dbReference type="GO" id="GO:0103075">
    <property type="term" value="F:indole-3-pyruvate monooxygenase activity"/>
    <property type="evidence" value="ECO:0007669"/>
    <property type="project" value="UniProtKB-EC"/>
</dbReference>
<protein>
    <recommendedName>
        <fullName evidence="10">Flavin-containing monooxygenase</fullName>
        <ecNumber evidence="10">1.-.-.-</ecNumber>
    </recommendedName>
</protein>
<dbReference type="SUPFAM" id="SSF51905">
    <property type="entry name" value="FAD/NAD(P)-binding domain"/>
    <property type="match status" value="2"/>
</dbReference>
<dbReference type="Gene3D" id="3.50.50.60">
    <property type="entry name" value="FAD/NAD(P)-binding domain"/>
    <property type="match status" value="1"/>
</dbReference>
<comment type="catalytic activity">
    <reaction evidence="9">
        <text>indole-3-pyruvate + NADPH + O2 + H(+) = (indol-3-yl)acetate + CO2 + NADP(+) + H2O</text>
        <dbReference type="Rhea" id="RHEA:34331"/>
        <dbReference type="ChEBI" id="CHEBI:15377"/>
        <dbReference type="ChEBI" id="CHEBI:15378"/>
        <dbReference type="ChEBI" id="CHEBI:15379"/>
        <dbReference type="ChEBI" id="CHEBI:16526"/>
        <dbReference type="ChEBI" id="CHEBI:17640"/>
        <dbReference type="ChEBI" id="CHEBI:30854"/>
        <dbReference type="ChEBI" id="CHEBI:57783"/>
        <dbReference type="ChEBI" id="CHEBI:58349"/>
        <dbReference type="EC" id="1.14.13.168"/>
    </reaction>
</comment>
<dbReference type="PIRSF" id="PIRSF000332">
    <property type="entry name" value="FMO"/>
    <property type="match status" value="1"/>
</dbReference>
<dbReference type="PROSITE" id="PS51257">
    <property type="entry name" value="PROKAR_LIPOPROTEIN"/>
    <property type="match status" value="1"/>
</dbReference>
<keyword evidence="6" id="KW-0521">NADP</keyword>
<evidence type="ECO:0000256" key="7">
    <source>
        <dbReference type="ARBA" id="ARBA00023002"/>
    </source>
</evidence>
<dbReference type="InterPro" id="IPR050982">
    <property type="entry name" value="Auxin_biosynth/cation_transpt"/>
</dbReference>
<dbReference type="Pfam" id="PF00743">
    <property type="entry name" value="FMO-like"/>
    <property type="match status" value="1"/>
</dbReference>
<evidence type="ECO:0000256" key="9">
    <source>
        <dbReference type="ARBA" id="ARBA00047707"/>
    </source>
</evidence>
<evidence type="ECO:0000256" key="6">
    <source>
        <dbReference type="ARBA" id="ARBA00022857"/>
    </source>
</evidence>
<name>A0A6N2CER4_SOLCI</name>
<evidence type="ECO:0000256" key="4">
    <source>
        <dbReference type="ARBA" id="ARBA00022630"/>
    </source>
</evidence>
<evidence type="ECO:0000256" key="5">
    <source>
        <dbReference type="ARBA" id="ARBA00022827"/>
    </source>
</evidence>
<dbReference type="GO" id="GO:0009851">
    <property type="term" value="P:auxin biosynthetic process"/>
    <property type="evidence" value="ECO:0007669"/>
    <property type="project" value="UniProtKB-KW"/>
</dbReference>
<evidence type="ECO:0000256" key="2">
    <source>
        <dbReference type="ARBA" id="ARBA00004814"/>
    </source>
</evidence>